<keyword evidence="1" id="KW-0862">Zinc</keyword>
<keyword evidence="4" id="KW-1185">Reference proteome</keyword>
<feature type="domain" description="SWIM-type" evidence="2">
    <location>
        <begin position="554"/>
        <end position="586"/>
    </location>
</feature>
<accession>A0A0B7NQK3</accession>
<keyword evidence="1" id="KW-0863">Zinc-finger</keyword>
<dbReference type="OrthoDB" id="2506357at2759"/>
<organism evidence="3 4">
    <name type="scientific">Parasitella parasitica</name>
    <dbReference type="NCBI Taxonomy" id="35722"/>
    <lineage>
        <taxon>Eukaryota</taxon>
        <taxon>Fungi</taxon>
        <taxon>Fungi incertae sedis</taxon>
        <taxon>Mucoromycota</taxon>
        <taxon>Mucoromycotina</taxon>
        <taxon>Mucoromycetes</taxon>
        <taxon>Mucorales</taxon>
        <taxon>Mucorineae</taxon>
        <taxon>Mucoraceae</taxon>
        <taxon>Parasitella</taxon>
    </lineage>
</organism>
<proteinExistence type="predicted"/>
<evidence type="ECO:0000313" key="3">
    <source>
        <dbReference type="EMBL" id="CEP17264.1"/>
    </source>
</evidence>
<dbReference type="InterPro" id="IPR007527">
    <property type="entry name" value="Znf_SWIM"/>
</dbReference>
<dbReference type="Proteomes" id="UP000054107">
    <property type="component" value="Unassembled WGS sequence"/>
</dbReference>
<protein>
    <recommendedName>
        <fullName evidence="2">SWIM-type domain-containing protein</fullName>
    </recommendedName>
</protein>
<dbReference type="EMBL" id="LN733663">
    <property type="protein sequence ID" value="CEP17264.1"/>
    <property type="molecule type" value="Genomic_DNA"/>
</dbReference>
<dbReference type="STRING" id="35722.A0A0B7NQK3"/>
<evidence type="ECO:0000259" key="2">
    <source>
        <dbReference type="PROSITE" id="PS50966"/>
    </source>
</evidence>
<evidence type="ECO:0000313" key="4">
    <source>
        <dbReference type="Proteomes" id="UP000054107"/>
    </source>
</evidence>
<dbReference type="PANTHER" id="PTHR33977:SF1">
    <property type="entry name" value="ZINC ION BINDING PROTEIN"/>
    <property type="match status" value="1"/>
</dbReference>
<sequence>MNSEDIHKDLTKRIIPVYSEDEVIIRFSNEREYNDWAINIANSHAKWIYHVNHTSKKHFNLLGKLLVTPVRVQSTHYYCDHSFYVKVKKRNPDAAETEPKRRKTKETKKIGCTARFVKYLMSYYSIEVAYKWQHVGHDPSKIEEMIKSGLPDDVKDWLKKYVEQDFDWKQIKRLLRLDEQRLEEIEKNPEYGAFPKSLFIKYKDIKNLIDARIAKLTRKNPNDKESVMLWMESFREDNYYVLQDFQVNGPFILLWVSPWQKVFLEQAEEWCVDSTHKTCKSLNDPKESSYLYTIVVKSPITLKGVPVCFFLTDKEVIPTLSKWLSLLKSTFSLNVKTIMIDCSPTEIGAIQNVFKNEVQVLLCHWHIKRAWETNIKKHIKEDKATKEAEGRRVSVRAALNGLMYAKTSEEFDLSLALFNMKFKKYDSFLVYFNNLWIPKKQSWCLAWSEHASFRTNNLIESYHNQIKSLYLGRSRNLRVDHIVYLLAKVIIVDYRQDNLKTYVSIQDPRLTAEEEKRKQKARAINVDVARFMVKETEENTFCCRSFDFDNDNKYSVVVKNGYLFSCSCPDSTPLCKHIFLVHFVEKVPYSFRASLSSPGGTSSDWNNKNAITISTTNDNTLILQNENILRRSEFKENINKYLKMLDNKVNNKLKEIDAMPIDKLNEIEDFLKKANSTFDNIDTTPASLPPRQR</sequence>
<keyword evidence="1" id="KW-0479">Metal-binding</keyword>
<dbReference type="PANTHER" id="PTHR33977">
    <property type="entry name" value="ZINC ION BINDING PROTEIN"/>
    <property type="match status" value="1"/>
</dbReference>
<name>A0A0B7NQK3_9FUNG</name>
<dbReference type="GO" id="GO:0008270">
    <property type="term" value="F:zinc ion binding"/>
    <property type="evidence" value="ECO:0007669"/>
    <property type="project" value="UniProtKB-KW"/>
</dbReference>
<evidence type="ECO:0000256" key="1">
    <source>
        <dbReference type="PROSITE-ProRule" id="PRU00325"/>
    </source>
</evidence>
<gene>
    <name evidence="3" type="primary">PARPA_11560.1 scaffold 44482</name>
</gene>
<dbReference type="PROSITE" id="PS50966">
    <property type="entry name" value="ZF_SWIM"/>
    <property type="match status" value="1"/>
</dbReference>
<dbReference type="AlphaFoldDB" id="A0A0B7NQK3"/>
<reference evidence="3 4" key="1">
    <citation type="submission" date="2014-09" db="EMBL/GenBank/DDBJ databases">
        <authorList>
            <person name="Ellenberger Sabrina"/>
        </authorList>
    </citation>
    <scope>NUCLEOTIDE SEQUENCE [LARGE SCALE GENOMIC DNA]</scope>
    <source>
        <strain evidence="3 4">CBS 412.66</strain>
    </source>
</reference>